<evidence type="ECO:0000259" key="11">
    <source>
        <dbReference type="PROSITE" id="PS50071"/>
    </source>
</evidence>
<dbReference type="InterPro" id="IPR001356">
    <property type="entry name" value="HD"/>
</dbReference>
<dbReference type="GO" id="GO:0003700">
    <property type="term" value="F:DNA-binding transcription factor activity"/>
    <property type="evidence" value="ECO:0007669"/>
    <property type="project" value="InterPro"/>
</dbReference>
<evidence type="ECO:0000256" key="2">
    <source>
        <dbReference type="ARBA" id="ARBA00022473"/>
    </source>
</evidence>
<dbReference type="GO" id="GO:0003677">
    <property type="term" value="F:DNA binding"/>
    <property type="evidence" value="ECO:0007669"/>
    <property type="project" value="UniProtKB-UniRule"/>
</dbReference>
<evidence type="ECO:0000256" key="9">
    <source>
        <dbReference type="PROSITE-ProRule" id="PRU00108"/>
    </source>
</evidence>
<dbReference type="GO" id="GO:0099402">
    <property type="term" value="P:plant organ development"/>
    <property type="evidence" value="ECO:0007669"/>
    <property type="project" value="InterPro"/>
</dbReference>
<evidence type="ECO:0000256" key="6">
    <source>
        <dbReference type="ARBA" id="ARBA00023163"/>
    </source>
</evidence>
<gene>
    <name evidence="12" type="ORF">QN277_006295</name>
</gene>
<dbReference type="EMBL" id="JAWXYG010000012">
    <property type="protein sequence ID" value="KAK4256591.1"/>
    <property type="molecule type" value="Genomic_DNA"/>
</dbReference>
<evidence type="ECO:0000256" key="8">
    <source>
        <dbReference type="ARBA" id="ARBA00024040"/>
    </source>
</evidence>
<feature type="DNA-binding region" description="Homeobox" evidence="9">
    <location>
        <begin position="89"/>
        <end position="143"/>
    </location>
</feature>
<keyword evidence="6" id="KW-0804">Transcription</keyword>
<protein>
    <recommendedName>
        <fullName evidence="11">Homeobox domain-containing protein</fullName>
    </recommendedName>
</protein>
<sequence>MWMLGHNDGGEVAMADHSFNGRKLRPLIPWPVTSSNNTSTTAPPCLRSIHGSDLFTQYHDLIPSTTDQSKKEFNSSPVLVSSRWNPTPEQLRALEELYRRGTRTPSAEEIQHITSQLRVFGKIEGKNVFYWFQNHKARERQKRRRQTESAPRDFDSLEKEGLGVGKTVFEVEQTHNWAPSTNCSTLAEESVSLPRAGTTKAVVAERRTMDGWIQIDEAELQQRKNLIERNATWRMMQPPCPLIHPADSTHLINTCTASLIASTSMATAREIDAKLIKAYDLSFFISPHSESTVISDDQVEPETLELFPLRSGEGSDNVNPKGSEISVSAMNDNNFTPSQFFEFLPLKN</sequence>
<keyword evidence="5 9" id="KW-0371">Homeobox</keyword>
<dbReference type="PROSITE" id="PS50071">
    <property type="entry name" value="HOMEOBOX_2"/>
    <property type="match status" value="1"/>
</dbReference>
<dbReference type="InterPro" id="IPR044555">
    <property type="entry name" value="WUSCHEL-like"/>
</dbReference>
<dbReference type="AlphaFoldDB" id="A0AAE1ITS0"/>
<evidence type="ECO:0000256" key="10">
    <source>
        <dbReference type="RuleBase" id="RU000682"/>
    </source>
</evidence>
<organism evidence="12 13">
    <name type="scientific">Acacia crassicarpa</name>
    <name type="common">northern wattle</name>
    <dbReference type="NCBI Taxonomy" id="499986"/>
    <lineage>
        <taxon>Eukaryota</taxon>
        <taxon>Viridiplantae</taxon>
        <taxon>Streptophyta</taxon>
        <taxon>Embryophyta</taxon>
        <taxon>Tracheophyta</taxon>
        <taxon>Spermatophyta</taxon>
        <taxon>Magnoliopsida</taxon>
        <taxon>eudicotyledons</taxon>
        <taxon>Gunneridae</taxon>
        <taxon>Pentapetalae</taxon>
        <taxon>rosids</taxon>
        <taxon>fabids</taxon>
        <taxon>Fabales</taxon>
        <taxon>Fabaceae</taxon>
        <taxon>Caesalpinioideae</taxon>
        <taxon>mimosoid clade</taxon>
        <taxon>Acacieae</taxon>
        <taxon>Acacia</taxon>
    </lineage>
</organism>
<keyword evidence="4 9" id="KW-0238">DNA-binding</keyword>
<evidence type="ECO:0000256" key="7">
    <source>
        <dbReference type="ARBA" id="ARBA00023242"/>
    </source>
</evidence>
<keyword evidence="7 9" id="KW-0539">Nucleus</keyword>
<dbReference type="Proteomes" id="UP001293593">
    <property type="component" value="Unassembled WGS sequence"/>
</dbReference>
<reference evidence="12" key="1">
    <citation type="submission" date="2023-10" db="EMBL/GenBank/DDBJ databases">
        <title>Chromosome-level genome of the transformable northern wattle, Acacia crassicarpa.</title>
        <authorList>
            <person name="Massaro I."/>
            <person name="Sinha N.R."/>
            <person name="Poethig S."/>
            <person name="Leichty A.R."/>
        </authorList>
    </citation>
    <scope>NUCLEOTIDE SEQUENCE</scope>
    <source>
        <strain evidence="12">Acra3RX</strain>
        <tissue evidence="12">Leaf</tissue>
    </source>
</reference>
<dbReference type="Gene3D" id="1.10.10.60">
    <property type="entry name" value="Homeodomain-like"/>
    <property type="match status" value="1"/>
</dbReference>
<evidence type="ECO:0000256" key="1">
    <source>
        <dbReference type="ARBA" id="ARBA00004123"/>
    </source>
</evidence>
<comment type="subcellular location">
    <subcellularLocation>
        <location evidence="1 9 10">Nucleus</location>
    </subcellularLocation>
</comment>
<accession>A0AAE1ITS0</accession>
<evidence type="ECO:0000313" key="13">
    <source>
        <dbReference type="Proteomes" id="UP001293593"/>
    </source>
</evidence>
<keyword evidence="2" id="KW-0217">Developmental protein</keyword>
<dbReference type="CDD" id="cd00086">
    <property type="entry name" value="homeodomain"/>
    <property type="match status" value="1"/>
</dbReference>
<dbReference type="SUPFAM" id="SSF46689">
    <property type="entry name" value="Homeodomain-like"/>
    <property type="match status" value="1"/>
</dbReference>
<name>A0AAE1ITS0_9FABA</name>
<dbReference type="SMART" id="SM00389">
    <property type="entry name" value="HOX"/>
    <property type="match status" value="1"/>
</dbReference>
<comment type="similarity">
    <text evidence="8">Belongs to the WUS homeobox family.</text>
</comment>
<dbReference type="PANTHER" id="PTHR45940">
    <property type="entry name" value="WUSCHEL-RELATED HOMEOBOX 1-RELATED"/>
    <property type="match status" value="1"/>
</dbReference>
<dbReference type="GO" id="GO:0005634">
    <property type="term" value="C:nucleus"/>
    <property type="evidence" value="ECO:0007669"/>
    <property type="project" value="UniProtKB-SubCell"/>
</dbReference>
<evidence type="ECO:0000256" key="5">
    <source>
        <dbReference type="ARBA" id="ARBA00023155"/>
    </source>
</evidence>
<proteinExistence type="inferred from homology"/>
<evidence type="ECO:0000256" key="4">
    <source>
        <dbReference type="ARBA" id="ARBA00023125"/>
    </source>
</evidence>
<keyword evidence="3" id="KW-0805">Transcription regulation</keyword>
<evidence type="ECO:0000256" key="3">
    <source>
        <dbReference type="ARBA" id="ARBA00023015"/>
    </source>
</evidence>
<feature type="domain" description="Homeobox" evidence="11">
    <location>
        <begin position="87"/>
        <end position="142"/>
    </location>
</feature>
<dbReference type="Pfam" id="PF00046">
    <property type="entry name" value="Homeodomain"/>
    <property type="match status" value="1"/>
</dbReference>
<comment type="caution">
    <text evidence="12">The sequence shown here is derived from an EMBL/GenBank/DDBJ whole genome shotgun (WGS) entry which is preliminary data.</text>
</comment>
<keyword evidence="13" id="KW-1185">Reference proteome</keyword>
<dbReference type="PANTHER" id="PTHR45940:SF13">
    <property type="entry name" value="WUSCHEL-RELATED HOMEOBOX 1"/>
    <property type="match status" value="1"/>
</dbReference>
<dbReference type="InterPro" id="IPR009057">
    <property type="entry name" value="Homeodomain-like_sf"/>
</dbReference>
<evidence type="ECO:0000313" key="12">
    <source>
        <dbReference type="EMBL" id="KAK4256591.1"/>
    </source>
</evidence>
<dbReference type="FunFam" id="1.10.10.60:FF:000146">
    <property type="entry name" value="WUSCHEL-related homeobox 4"/>
    <property type="match status" value="1"/>
</dbReference>